<dbReference type="EMBL" id="KV722339">
    <property type="protein sequence ID" value="OCH94938.1"/>
    <property type="molecule type" value="Genomic_DNA"/>
</dbReference>
<dbReference type="OrthoDB" id="3204463at2759"/>
<feature type="region of interest" description="Disordered" evidence="1">
    <location>
        <begin position="1"/>
        <end position="27"/>
    </location>
</feature>
<evidence type="ECO:0000313" key="2">
    <source>
        <dbReference type="EMBL" id="OCH94938.1"/>
    </source>
</evidence>
<dbReference type="PROSITE" id="PS51257">
    <property type="entry name" value="PROKAR_LIPOPROTEIN"/>
    <property type="match status" value="1"/>
</dbReference>
<sequence>MAALRSPQPLHASSACSQPSSRPLLSPPVYLPDEMPYRVPAQRVLMSPPRLLSPIHMAERGVHKAASPPACSPTKRRRGAISNSRVSRRRTCVRSECFIQPGGPALFDGLPWISSMEITPDRVDAWDIADLSLLSVENLPSAEAPRSGPMRRTKMSSRSSPLAPHLALVPEHVFEPLPTLEIPAPETSCLDHPASDPRTPPPRESFIPSEVFFQGLHPAFPPDFKRS</sequence>
<feature type="region of interest" description="Disordered" evidence="1">
    <location>
        <begin position="65"/>
        <end position="85"/>
    </location>
</feature>
<reference evidence="2 3" key="1">
    <citation type="submission" date="2016-07" db="EMBL/GenBank/DDBJ databases">
        <title>Draft genome of the white-rot fungus Obba rivulosa 3A-2.</title>
        <authorList>
            <consortium name="DOE Joint Genome Institute"/>
            <person name="Miettinen O."/>
            <person name="Riley R."/>
            <person name="Acob R."/>
            <person name="Barry K."/>
            <person name="Cullen D."/>
            <person name="De Vries R."/>
            <person name="Hainaut M."/>
            <person name="Hatakka A."/>
            <person name="Henrissat B."/>
            <person name="Hilden K."/>
            <person name="Kuo R."/>
            <person name="Labutti K."/>
            <person name="Lipzen A."/>
            <person name="Makela M.R."/>
            <person name="Sandor L."/>
            <person name="Spatafora J.W."/>
            <person name="Grigoriev I.V."/>
            <person name="Hibbett D.S."/>
        </authorList>
    </citation>
    <scope>NUCLEOTIDE SEQUENCE [LARGE SCALE GENOMIC DNA]</scope>
    <source>
        <strain evidence="2 3">3A-2</strain>
    </source>
</reference>
<gene>
    <name evidence="2" type="ORF">OBBRIDRAFT_19928</name>
</gene>
<protein>
    <submittedName>
        <fullName evidence="2">Uncharacterized protein</fullName>
    </submittedName>
</protein>
<dbReference type="AlphaFoldDB" id="A0A8E2DSJ6"/>
<proteinExistence type="predicted"/>
<evidence type="ECO:0000313" key="3">
    <source>
        <dbReference type="Proteomes" id="UP000250043"/>
    </source>
</evidence>
<organism evidence="2 3">
    <name type="scientific">Obba rivulosa</name>
    <dbReference type="NCBI Taxonomy" id="1052685"/>
    <lineage>
        <taxon>Eukaryota</taxon>
        <taxon>Fungi</taxon>
        <taxon>Dikarya</taxon>
        <taxon>Basidiomycota</taxon>
        <taxon>Agaricomycotina</taxon>
        <taxon>Agaricomycetes</taxon>
        <taxon>Polyporales</taxon>
        <taxon>Gelatoporiaceae</taxon>
        <taxon>Obba</taxon>
    </lineage>
</organism>
<name>A0A8E2DSJ6_9APHY</name>
<accession>A0A8E2DSJ6</accession>
<feature type="region of interest" description="Disordered" evidence="1">
    <location>
        <begin position="184"/>
        <end position="206"/>
    </location>
</feature>
<keyword evidence="3" id="KW-1185">Reference proteome</keyword>
<dbReference type="Proteomes" id="UP000250043">
    <property type="component" value="Unassembled WGS sequence"/>
</dbReference>
<evidence type="ECO:0000256" key="1">
    <source>
        <dbReference type="SAM" id="MobiDB-lite"/>
    </source>
</evidence>